<sequence length="279" mass="32589">MKFLISALILVFVFNISFPQDRDSSRVNPYRLGFVLGMGVGVLTVAHLQQYNSWWKGELTSFHFRDDFNHVLNADKFGHAYFSFLLSDLLGRSLRWAGVGENSALIWGGVGSLLFQTYVEVEDGFRPTLGFSISDWVSNVVGAFLPYARSKFEFLKVVNFKMSMFPSEKFKSGAHRFIVDDYESLYFWLSFDISRILNLEFSKFWVIDFFDIAVGYSVKQIDWRGNGKREIFLSIDYDLTKIPLKVWLLRQIFHLLNYYHLPSPSLRISPNFRFYVIKF</sequence>
<dbReference type="EMBL" id="CZVU01000003">
    <property type="protein sequence ID" value="CUS96626.1"/>
    <property type="molecule type" value="Genomic_DNA"/>
</dbReference>
<dbReference type="OrthoDB" id="9810136at2"/>
<reference evidence="1 2" key="1">
    <citation type="submission" date="2015-11" db="EMBL/GenBank/DDBJ databases">
        <authorList>
            <person name="Varghese N."/>
        </authorList>
    </citation>
    <scope>NUCLEOTIDE SEQUENCE [LARGE SCALE GENOMIC DNA]</scope>
    <source>
        <strain evidence="1 2">JGI-24</strain>
    </source>
</reference>
<protein>
    <submittedName>
        <fullName evidence="1">Predicted lipoprotein (DUF2279)</fullName>
    </submittedName>
</protein>
<dbReference type="RefSeq" id="WP_072149640.1">
    <property type="nucleotide sequence ID" value="NZ_CZVU01000003.1"/>
</dbReference>
<keyword evidence="1" id="KW-0449">Lipoprotein</keyword>
<keyword evidence="2" id="KW-1185">Reference proteome</keyword>
<gene>
    <name evidence="1" type="ORF">JGI24_00139</name>
</gene>
<evidence type="ECO:0000313" key="1">
    <source>
        <dbReference type="EMBL" id="CUS96626.1"/>
    </source>
</evidence>
<dbReference type="Proteomes" id="UP000243065">
    <property type="component" value="Unassembled WGS sequence"/>
</dbReference>
<accession>A0A656D2V9</accession>
<evidence type="ECO:0000313" key="2">
    <source>
        <dbReference type="Proteomes" id="UP000243065"/>
    </source>
</evidence>
<organism evidence="1 2">
    <name type="scientific">Kryptobacter tengchongensis</name>
    <dbReference type="NCBI Taxonomy" id="1643429"/>
    <lineage>
        <taxon>Bacteria</taxon>
        <taxon>Pseudomonadati</taxon>
        <taxon>Candidatus Kryptoniota</taxon>
        <taxon>Candidatus Kryptobacter</taxon>
    </lineage>
</organism>
<dbReference type="AlphaFoldDB" id="A0A656D2V9"/>
<dbReference type="Pfam" id="PF10043">
    <property type="entry name" value="DUF2279"/>
    <property type="match status" value="1"/>
</dbReference>
<name>A0A656D2V9_KRYT1</name>
<dbReference type="InterPro" id="IPR018736">
    <property type="entry name" value="DUF2279_periplasmic_lipo"/>
</dbReference>
<proteinExistence type="predicted"/>